<dbReference type="Pfam" id="PF14912">
    <property type="entry name" value="THEG"/>
    <property type="match status" value="2"/>
</dbReference>
<keyword evidence="2" id="KW-1185">Reference proteome</keyword>
<reference evidence="1" key="1">
    <citation type="submission" date="2020-11" db="EMBL/GenBank/DDBJ databases">
        <authorList>
            <person name="Whiteford S."/>
        </authorList>
    </citation>
    <scope>NUCLEOTIDE SEQUENCE</scope>
</reference>
<gene>
    <name evidence="1" type="ORF">PLXY2_LOCUS6593</name>
</gene>
<sequence length="212" mass="25005">MVKYIKPTPEFPYKITKRLNIISEPKEAYEDDEYRPEVTPYGVRKSALNGSSVERVKDLQWPDPRRMLMTKKMYKHRFSDGRLERMDKMIARANATPYVKLGKRSVDISEKESKKARWTQNDWNKRMGRINVLATPKPDYTPPPVERGEKIPLDDLMPRIEELAEPPEHRIHRRLSQESGYRDPIKVRRAALKYVISDRVKQLATPKIYQPT</sequence>
<evidence type="ECO:0000313" key="2">
    <source>
        <dbReference type="Proteomes" id="UP000653454"/>
    </source>
</evidence>
<dbReference type="EMBL" id="CAJHNJ030000021">
    <property type="protein sequence ID" value="CAG9118702.1"/>
    <property type="molecule type" value="Genomic_DNA"/>
</dbReference>
<dbReference type="AlphaFoldDB" id="A0A8S4ESL2"/>
<dbReference type="Proteomes" id="UP000653454">
    <property type="component" value="Unassembled WGS sequence"/>
</dbReference>
<dbReference type="SMART" id="SM00705">
    <property type="entry name" value="THEG"/>
    <property type="match status" value="4"/>
</dbReference>
<proteinExistence type="predicted"/>
<protein>
    <submittedName>
        <fullName evidence="1">(diamondback moth) hypothetical protein</fullName>
    </submittedName>
</protein>
<organism evidence="1 2">
    <name type="scientific">Plutella xylostella</name>
    <name type="common">Diamondback moth</name>
    <name type="synonym">Plutella maculipennis</name>
    <dbReference type="NCBI Taxonomy" id="51655"/>
    <lineage>
        <taxon>Eukaryota</taxon>
        <taxon>Metazoa</taxon>
        <taxon>Ecdysozoa</taxon>
        <taxon>Arthropoda</taxon>
        <taxon>Hexapoda</taxon>
        <taxon>Insecta</taxon>
        <taxon>Pterygota</taxon>
        <taxon>Neoptera</taxon>
        <taxon>Endopterygota</taxon>
        <taxon>Lepidoptera</taxon>
        <taxon>Glossata</taxon>
        <taxon>Ditrysia</taxon>
        <taxon>Yponomeutoidea</taxon>
        <taxon>Plutellidae</taxon>
        <taxon>Plutella</taxon>
    </lineage>
</organism>
<evidence type="ECO:0000313" key="1">
    <source>
        <dbReference type="EMBL" id="CAG9118702.1"/>
    </source>
</evidence>
<comment type="caution">
    <text evidence="1">The sequence shown here is derived from an EMBL/GenBank/DDBJ whole genome shotgun (WGS) entry which is preliminary data.</text>
</comment>
<name>A0A8S4ESL2_PLUXY</name>
<dbReference type="InterPro" id="IPR006623">
    <property type="entry name" value="THEG"/>
</dbReference>
<accession>A0A8S4ESL2</accession>